<keyword evidence="2" id="KW-1185">Reference proteome</keyword>
<accession>A0AAD6LYX0</accession>
<proteinExistence type="predicted"/>
<name>A0AAD6LYX0_9ROSI</name>
<dbReference type="Proteomes" id="UP001164929">
    <property type="component" value="Chromosome 13"/>
</dbReference>
<sequence length="42" mass="4828">MMFIYCVAMQEASAAEKIHTLCAKRLSNDLESYNLCTLTCFY</sequence>
<protein>
    <submittedName>
        <fullName evidence="1">Uncharacterized protein</fullName>
    </submittedName>
</protein>
<evidence type="ECO:0000313" key="2">
    <source>
        <dbReference type="Proteomes" id="UP001164929"/>
    </source>
</evidence>
<organism evidence="1 2">
    <name type="scientific">Populus alba x Populus x berolinensis</name>
    <dbReference type="NCBI Taxonomy" id="444605"/>
    <lineage>
        <taxon>Eukaryota</taxon>
        <taxon>Viridiplantae</taxon>
        <taxon>Streptophyta</taxon>
        <taxon>Embryophyta</taxon>
        <taxon>Tracheophyta</taxon>
        <taxon>Spermatophyta</taxon>
        <taxon>Magnoliopsida</taxon>
        <taxon>eudicotyledons</taxon>
        <taxon>Gunneridae</taxon>
        <taxon>Pentapetalae</taxon>
        <taxon>rosids</taxon>
        <taxon>fabids</taxon>
        <taxon>Malpighiales</taxon>
        <taxon>Salicaceae</taxon>
        <taxon>Saliceae</taxon>
        <taxon>Populus</taxon>
    </lineage>
</organism>
<dbReference type="AlphaFoldDB" id="A0AAD6LYX0"/>
<gene>
    <name evidence="1" type="ORF">NC653_031618</name>
</gene>
<dbReference type="EMBL" id="JAQIZT010000013">
    <property type="protein sequence ID" value="KAJ6975843.1"/>
    <property type="molecule type" value="Genomic_DNA"/>
</dbReference>
<reference evidence="1" key="1">
    <citation type="journal article" date="2023" name="Mol. Ecol. Resour.">
        <title>Chromosome-level genome assembly of a triploid poplar Populus alba 'Berolinensis'.</title>
        <authorList>
            <person name="Chen S."/>
            <person name="Yu Y."/>
            <person name="Wang X."/>
            <person name="Wang S."/>
            <person name="Zhang T."/>
            <person name="Zhou Y."/>
            <person name="He R."/>
            <person name="Meng N."/>
            <person name="Wang Y."/>
            <person name="Liu W."/>
            <person name="Liu Z."/>
            <person name="Liu J."/>
            <person name="Guo Q."/>
            <person name="Huang H."/>
            <person name="Sederoff R.R."/>
            <person name="Wang G."/>
            <person name="Qu G."/>
            <person name="Chen S."/>
        </authorList>
    </citation>
    <scope>NUCLEOTIDE SEQUENCE</scope>
    <source>
        <strain evidence="1">SC-2020</strain>
    </source>
</reference>
<evidence type="ECO:0000313" key="1">
    <source>
        <dbReference type="EMBL" id="KAJ6975843.1"/>
    </source>
</evidence>
<comment type="caution">
    <text evidence="1">The sequence shown here is derived from an EMBL/GenBank/DDBJ whole genome shotgun (WGS) entry which is preliminary data.</text>
</comment>